<comment type="caution">
    <text evidence="2">The sequence shown here is derived from an EMBL/GenBank/DDBJ whole genome shotgun (WGS) entry which is preliminary data.</text>
</comment>
<sequence>MAFGPLVWYCRPVTNGVWAKLVDNAFGVYTPCATDTLVISISHLILLSLCFYRIWRIKKDFKVQRFCLRSNYYNYMLALLAGYCTAEPLFRLIMGISVFNLDGQAGLAPFECLASAARYASFPYSMSFLNFMPELQAVLDLVPVTFGALHGGVTSLKSKEEARDKEKYEVVIEGQVVSLIIKAFAWCIMLVLIGIETKVYIREFRWYLRFGVLYTLVGEAVMLNLILSVKELYDRGMVITFAD</sequence>
<keyword evidence="1" id="KW-0472">Membrane</keyword>
<gene>
    <name evidence="2" type="primary">ABCC2_0</name>
    <name evidence="2" type="ORF">CK203_101515</name>
</gene>
<proteinExistence type="predicted"/>
<dbReference type="EMBL" id="QGNW01001482">
    <property type="protein sequence ID" value="RVW39469.1"/>
    <property type="molecule type" value="Genomic_DNA"/>
</dbReference>
<evidence type="ECO:0000313" key="3">
    <source>
        <dbReference type="Proteomes" id="UP000288805"/>
    </source>
</evidence>
<feature type="transmembrane region" description="Helical" evidence="1">
    <location>
        <begin position="75"/>
        <end position="99"/>
    </location>
</feature>
<protein>
    <submittedName>
        <fullName evidence="2">ABC transporter C family member 2</fullName>
    </submittedName>
</protein>
<feature type="transmembrane region" description="Helical" evidence="1">
    <location>
        <begin position="207"/>
        <end position="227"/>
    </location>
</feature>
<evidence type="ECO:0000256" key="1">
    <source>
        <dbReference type="SAM" id="Phobius"/>
    </source>
</evidence>
<name>A0A438DVF2_VITVI</name>
<dbReference type="AlphaFoldDB" id="A0A438DVF2"/>
<keyword evidence="1" id="KW-1133">Transmembrane helix</keyword>
<feature type="transmembrane region" description="Helical" evidence="1">
    <location>
        <begin position="176"/>
        <end position="195"/>
    </location>
</feature>
<keyword evidence="1" id="KW-0812">Transmembrane</keyword>
<reference evidence="2 3" key="1">
    <citation type="journal article" date="2018" name="PLoS Genet.">
        <title>Population sequencing reveals clonal diversity and ancestral inbreeding in the grapevine cultivar Chardonnay.</title>
        <authorList>
            <person name="Roach M.J."/>
            <person name="Johnson D.L."/>
            <person name="Bohlmann J."/>
            <person name="van Vuuren H.J."/>
            <person name="Jones S.J."/>
            <person name="Pretorius I.S."/>
            <person name="Schmidt S.A."/>
            <person name="Borneman A.R."/>
        </authorList>
    </citation>
    <scope>NUCLEOTIDE SEQUENCE [LARGE SCALE GENOMIC DNA]</scope>
    <source>
        <strain evidence="3">cv. Chardonnay</strain>
        <tissue evidence="2">Leaf</tissue>
    </source>
</reference>
<evidence type="ECO:0000313" key="2">
    <source>
        <dbReference type="EMBL" id="RVW39469.1"/>
    </source>
</evidence>
<feature type="transmembrane region" description="Helical" evidence="1">
    <location>
        <begin position="37"/>
        <end position="55"/>
    </location>
</feature>
<accession>A0A438DVF2</accession>
<organism evidence="2 3">
    <name type="scientific">Vitis vinifera</name>
    <name type="common">Grape</name>
    <dbReference type="NCBI Taxonomy" id="29760"/>
    <lineage>
        <taxon>Eukaryota</taxon>
        <taxon>Viridiplantae</taxon>
        <taxon>Streptophyta</taxon>
        <taxon>Embryophyta</taxon>
        <taxon>Tracheophyta</taxon>
        <taxon>Spermatophyta</taxon>
        <taxon>Magnoliopsida</taxon>
        <taxon>eudicotyledons</taxon>
        <taxon>Gunneridae</taxon>
        <taxon>Pentapetalae</taxon>
        <taxon>rosids</taxon>
        <taxon>Vitales</taxon>
        <taxon>Vitaceae</taxon>
        <taxon>Viteae</taxon>
        <taxon>Vitis</taxon>
    </lineage>
</organism>
<dbReference type="Proteomes" id="UP000288805">
    <property type="component" value="Unassembled WGS sequence"/>
</dbReference>